<dbReference type="Proteomes" id="UP000319627">
    <property type="component" value="Unassembled WGS sequence"/>
</dbReference>
<evidence type="ECO:0000313" key="3">
    <source>
        <dbReference type="EMBL" id="TWH64465.1"/>
    </source>
</evidence>
<dbReference type="AlphaFoldDB" id="A0A562I1C0"/>
<organism evidence="3 4">
    <name type="scientific">Azomonas agilis</name>
    <dbReference type="NCBI Taxonomy" id="116849"/>
    <lineage>
        <taxon>Bacteria</taxon>
        <taxon>Pseudomonadati</taxon>
        <taxon>Pseudomonadota</taxon>
        <taxon>Gammaproteobacteria</taxon>
        <taxon>Pseudomonadales</taxon>
        <taxon>Pseudomonadaceae</taxon>
        <taxon>Azomonas</taxon>
    </lineage>
</organism>
<gene>
    <name evidence="3" type="ORF">LX59_02413</name>
</gene>
<evidence type="ECO:0000313" key="4">
    <source>
        <dbReference type="Proteomes" id="UP000319627"/>
    </source>
</evidence>
<accession>A0A562I1C0</accession>
<dbReference type="SUPFAM" id="SSF117070">
    <property type="entry name" value="LEA14-like"/>
    <property type="match status" value="1"/>
</dbReference>
<feature type="domain" description="Water stress and hypersensitive response" evidence="2">
    <location>
        <begin position="41"/>
        <end position="159"/>
    </location>
</feature>
<feature type="chain" id="PRO_5022169163" evidence="1">
    <location>
        <begin position="29"/>
        <end position="170"/>
    </location>
</feature>
<dbReference type="InterPro" id="IPR013990">
    <property type="entry name" value="WHy-dom"/>
</dbReference>
<dbReference type="SMART" id="SM00769">
    <property type="entry name" value="WHy"/>
    <property type="match status" value="1"/>
</dbReference>
<keyword evidence="4" id="KW-1185">Reference proteome</keyword>
<evidence type="ECO:0000256" key="1">
    <source>
        <dbReference type="SAM" id="SignalP"/>
    </source>
</evidence>
<dbReference type="RefSeq" id="WP_144572117.1">
    <property type="nucleotide sequence ID" value="NZ_VLKG01000009.1"/>
</dbReference>
<feature type="signal peptide" evidence="1">
    <location>
        <begin position="1"/>
        <end position="28"/>
    </location>
</feature>
<name>A0A562I1C0_9GAMM</name>
<dbReference type="InterPro" id="IPR004864">
    <property type="entry name" value="LEA_2"/>
</dbReference>
<dbReference type="Gene3D" id="2.60.40.1820">
    <property type="match status" value="1"/>
</dbReference>
<dbReference type="OrthoDB" id="369213at2"/>
<evidence type="ECO:0000259" key="2">
    <source>
        <dbReference type="SMART" id="SM00769"/>
    </source>
</evidence>
<sequence length="170" mass="19628">MFAFTRKQRTLTKLLLLTGLLSCLPGCSSWFVDEHFQNPQVQLTQVEVVRARALEQEFLFRYRIDNPNDANLTVRGLTYRVHLEDIEITNGESGIWVEVPANGHAYYEVPVHTNLWRNMKQVVRLLRKDKPIRYRLDGELKSGLVFGRRLPVANDGELRNNTSSALSMLD</sequence>
<reference evidence="3 4" key="1">
    <citation type="submission" date="2019-07" db="EMBL/GenBank/DDBJ databases">
        <title>Genomic Encyclopedia of Type Strains, Phase I: the one thousand microbial genomes (KMG-I) project.</title>
        <authorList>
            <person name="Kyrpides N."/>
        </authorList>
    </citation>
    <scope>NUCLEOTIDE SEQUENCE [LARGE SCALE GENOMIC DNA]</scope>
    <source>
        <strain evidence="3 4">DSM 375</strain>
    </source>
</reference>
<dbReference type="EMBL" id="VLKG01000009">
    <property type="protein sequence ID" value="TWH64465.1"/>
    <property type="molecule type" value="Genomic_DNA"/>
</dbReference>
<keyword evidence="1" id="KW-0732">Signal</keyword>
<proteinExistence type="predicted"/>
<comment type="caution">
    <text evidence="3">The sequence shown here is derived from an EMBL/GenBank/DDBJ whole genome shotgun (WGS) entry which is preliminary data.</text>
</comment>
<protein>
    <submittedName>
        <fullName evidence="3">LEA14-like dessication related protein</fullName>
    </submittedName>
</protein>
<dbReference type="GO" id="GO:0009269">
    <property type="term" value="P:response to desiccation"/>
    <property type="evidence" value="ECO:0007669"/>
    <property type="project" value="InterPro"/>
</dbReference>
<dbReference type="Pfam" id="PF03168">
    <property type="entry name" value="LEA_2"/>
    <property type="match status" value="1"/>
</dbReference>